<dbReference type="InterPro" id="IPR025714">
    <property type="entry name" value="Methyltranfer_dom"/>
</dbReference>
<name>A0A916SV22_9MICO</name>
<dbReference type="SUPFAM" id="SSF53335">
    <property type="entry name" value="S-adenosyl-L-methionine-dependent methyltransferases"/>
    <property type="match status" value="1"/>
</dbReference>
<reference evidence="3" key="2">
    <citation type="submission" date="2020-09" db="EMBL/GenBank/DDBJ databases">
        <authorList>
            <person name="Sun Q."/>
            <person name="Zhou Y."/>
        </authorList>
    </citation>
    <scope>NUCLEOTIDE SEQUENCE</scope>
    <source>
        <strain evidence="3">CGMCC 1.15085</strain>
    </source>
</reference>
<evidence type="ECO:0000313" key="4">
    <source>
        <dbReference type="Proteomes" id="UP000636793"/>
    </source>
</evidence>
<evidence type="ECO:0000259" key="2">
    <source>
        <dbReference type="Pfam" id="PF13847"/>
    </source>
</evidence>
<dbReference type="EMBL" id="BMHI01000001">
    <property type="protein sequence ID" value="GGB17911.1"/>
    <property type="molecule type" value="Genomic_DNA"/>
</dbReference>
<proteinExistence type="predicted"/>
<keyword evidence="4" id="KW-1185">Reference proteome</keyword>
<accession>A0A916SV22</accession>
<dbReference type="Gene3D" id="3.40.50.150">
    <property type="entry name" value="Vaccinia Virus protein VP39"/>
    <property type="match status" value="1"/>
</dbReference>
<feature type="domain" description="Methyltransferase" evidence="2">
    <location>
        <begin position="433"/>
        <end position="494"/>
    </location>
</feature>
<evidence type="ECO:0000256" key="1">
    <source>
        <dbReference type="SAM" id="MobiDB-lite"/>
    </source>
</evidence>
<reference evidence="3" key="1">
    <citation type="journal article" date="2014" name="Int. J. Syst. Evol. Microbiol.">
        <title>Complete genome sequence of Corynebacterium casei LMG S-19264T (=DSM 44701T), isolated from a smear-ripened cheese.</title>
        <authorList>
            <consortium name="US DOE Joint Genome Institute (JGI-PGF)"/>
            <person name="Walter F."/>
            <person name="Albersmeier A."/>
            <person name="Kalinowski J."/>
            <person name="Ruckert C."/>
        </authorList>
    </citation>
    <scope>NUCLEOTIDE SEQUENCE</scope>
    <source>
        <strain evidence="3">CGMCC 1.15085</strain>
    </source>
</reference>
<evidence type="ECO:0000313" key="3">
    <source>
        <dbReference type="EMBL" id="GGB17911.1"/>
    </source>
</evidence>
<comment type="caution">
    <text evidence="3">The sequence shown here is derived from an EMBL/GenBank/DDBJ whole genome shotgun (WGS) entry which is preliminary data.</text>
</comment>
<dbReference type="InterPro" id="IPR029063">
    <property type="entry name" value="SAM-dependent_MTases_sf"/>
</dbReference>
<dbReference type="Proteomes" id="UP000636793">
    <property type="component" value="Unassembled WGS sequence"/>
</dbReference>
<dbReference type="Pfam" id="PF13847">
    <property type="entry name" value="Methyltransf_31"/>
    <property type="match status" value="1"/>
</dbReference>
<dbReference type="CDD" id="cd02440">
    <property type="entry name" value="AdoMet_MTases"/>
    <property type="match status" value="1"/>
</dbReference>
<organism evidence="3 4">
    <name type="scientific">Flexivirga endophytica</name>
    <dbReference type="NCBI Taxonomy" id="1849103"/>
    <lineage>
        <taxon>Bacteria</taxon>
        <taxon>Bacillati</taxon>
        <taxon>Actinomycetota</taxon>
        <taxon>Actinomycetes</taxon>
        <taxon>Micrococcales</taxon>
        <taxon>Dermacoccaceae</taxon>
        <taxon>Flexivirga</taxon>
    </lineage>
</organism>
<sequence>MASVRRRVLNTIPEGPRGKLLRARREILERKAEVTGRVRNGTVPVTGMVERFAETQVAGWVMVPSHTPATPVTLHLGSIQLSSTYPTPDGALSAMIVTKEDQGPPTAQEAAKHRRVVGGGTTAGRPDGRRNIPAGYEQRAFSFQVRAIWDYLSKGDTVTIRFGDQPLPIVGHGMFFRAPKKGRSDLKTLQQRLDKGFTLTQTGGIALSKRLDEEWQRRIAGIYAKVREVVGERFGHDVFVIYGTLLGSVREGGYIGHDADFDSAFISDHRTGPEAAEEIVAIALALLDAGLEVDLRQRVLHVHDPEDRKYRIDLFHLYFDPEGRLRFPWGIAGTRAYTTADYTGTELVDFPGGKVLRPKNPEPLVAHIYGDDWKLPKPGFHWSHARRDVADDGVLTTAQRDKVYWSNFYARHSNTEGSTFFGEVSKLDDLPDAVIDIGCGDGRDSCAFGQIGRSVLGIDQSGVAVEGATARAKQLGVGERATFEVCDVSDSEALGKALQQFRDQHEGSVLFYLRFFLHSIKAEVQEDLLSHIRAVARDGDLFAAEFRTDEDEKLKKTFGNHYRRFQNAAEFRSALEGRFGFDVITDQESDGLSPYGDEDPILYRVVARYRG</sequence>
<dbReference type="RefSeq" id="WP_188835339.1">
    <property type="nucleotide sequence ID" value="NZ_BMHI01000001.1"/>
</dbReference>
<dbReference type="AlphaFoldDB" id="A0A916SV22"/>
<protein>
    <recommendedName>
        <fullName evidence="2">Methyltransferase domain-containing protein</fullName>
    </recommendedName>
</protein>
<gene>
    <name evidence="3" type="ORF">GCM10011492_04700</name>
</gene>
<feature type="region of interest" description="Disordered" evidence="1">
    <location>
        <begin position="101"/>
        <end position="132"/>
    </location>
</feature>